<feature type="domain" description="HpcH/HpaI aldolase/citrate lyase" evidence="4">
    <location>
        <begin position="2"/>
        <end position="222"/>
    </location>
</feature>
<dbReference type="Proteomes" id="UP001595848">
    <property type="component" value="Unassembled WGS sequence"/>
</dbReference>
<accession>A0ABV8NXG1</accession>
<protein>
    <submittedName>
        <fullName evidence="5">HpcH/HpaI aldolase/citrate lyase family protein</fullName>
    </submittedName>
</protein>
<dbReference type="EMBL" id="JBHSBV010000002">
    <property type="protein sequence ID" value="MFC4200581.1"/>
    <property type="molecule type" value="Genomic_DNA"/>
</dbReference>
<evidence type="ECO:0000313" key="6">
    <source>
        <dbReference type="Proteomes" id="UP001595848"/>
    </source>
</evidence>
<evidence type="ECO:0000259" key="4">
    <source>
        <dbReference type="Pfam" id="PF03328"/>
    </source>
</evidence>
<dbReference type="RefSeq" id="WP_217964181.1">
    <property type="nucleotide sequence ID" value="NZ_JAHTBN010000003.1"/>
</dbReference>
<reference evidence="6" key="1">
    <citation type="journal article" date="2019" name="Int. J. Syst. Evol. Microbiol.">
        <title>The Global Catalogue of Microorganisms (GCM) 10K type strain sequencing project: providing services to taxonomists for standard genome sequencing and annotation.</title>
        <authorList>
            <consortium name="The Broad Institute Genomics Platform"/>
            <consortium name="The Broad Institute Genome Sequencing Center for Infectious Disease"/>
            <person name="Wu L."/>
            <person name="Ma J."/>
        </authorList>
    </citation>
    <scope>NUCLEOTIDE SEQUENCE [LARGE SCALE GENOMIC DNA]</scope>
    <source>
        <strain evidence="6">LMG 24813</strain>
    </source>
</reference>
<name>A0ABV8NXG1_9BURK</name>
<evidence type="ECO:0000256" key="3">
    <source>
        <dbReference type="ARBA" id="ARBA00022842"/>
    </source>
</evidence>
<gene>
    <name evidence="5" type="ORF">ACFOY1_06425</name>
</gene>
<comment type="caution">
    <text evidence="5">The sequence shown here is derived from an EMBL/GenBank/DDBJ whole genome shotgun (WGS) entry which is preliminary data.</text>
</comment>
<comment type="cofactor">
    <cofactor evidence="1">
        <name>Mg(2+)</name>
        <dbReference type="ChEBI" id="CHEBI:18420"/>
    </cofactor>
</comment>
<dbReference type="PANTHER" id="PTHR32308">
    <property type="entry name" value="LYASE BETA SUBUNIT, PUTATIVE (AFU_ORTHOLOGUE AFUA_4G13030)-RELATED"/>
    <property type="match status" value="1"/>
</dbReference>
<keyword evidence="5" id="KW-0456">Lyase</keyword>
<dbReference type="PANTHER" id="PTHR32308:SF10">
    <property type="entry name" value="CITRATE LYASE SUBUNIT BETA"/>
    <property type="match status" value="1"/>
</dbReference>
<organism evidence="5 6">
    <name type="scientific">Candidimonas humi</name>
    <dbReference type="NCBI Taxonomy" id="683355"/>
    <lineage>
        <taxon>Bacteria</taxon>
        <taxon>Pseudomonadati</taxon>
        <taxon>Pseudomonadota</taxon>
        <taxon>Betaproteobacteria</taxon>
        <taxon>Burkholderiales</taxon>
        <taxon>Alcaligenaceae</taxon>
        <taxon>Candidimonas</taxon>
    </lineage>
</organism>
<evidence type="ECO:0000256" key="1">
    <source>
        <dbReference type="ARBA" id="ARBA00001946"/>
    </source>
</evidence>
<keyword evidence="2" id="KW-0479">Metal-binding</keyword>
<evidence type="ECO:0000256" key="2">
    <source>
        <dbReference type="ARBA" id="ARBA00022723"/>
    </source>
</evidence>
<proteinExistence type="predicted"/>
<dbReference type="InterPro" id="IPR005000">
    <property type="entry name" value="Aldolase/citrate-lyase_domain"/>
</dbReference>
<keyword evidence="3" id="KW-0460">Magnesium</keyword>
<keyword evidence="6" id="KW-1185">Reference proteome</keyword>
<dbReference type="PIRSF" id="PIRSF015582">
    <property type="entry name" value="Cit_lyase_B"/>
    <property type="match status" value="1"/>
</dbReference>
<dbReference type="GO" id="GO:0016829">
    <property type="term" value="F:lyase activity"/>
    <property type="evidence" value="ECO:0007669"/>
    <property type="project" value="UniProtKB-KW"/>
</dbReference>
<sequence length="289" mass="30939">MRSLLFVPATAPHFLEKAAQRGADAIILDLEDSVVPQRKQEARERAPDAALRLSGEGATVGLRVNAAEELWRLDLAHAALAPAGTISLVMLPKVHGPEQVLVFVQELERLFSRGGDRAVPAIAAVLESPRAILNAAAIARSSDRLQALGFGAEDYCTALGIEPDPEVLAWSAQHVITAAHAHGLECWGLAAGVAEIADLQRYEHEVLRARALGFTGSVAVHPAQIPVLNRCFSPSPTEVAWARRVVRAYQQSSAAGAGAAMLDGRMIDQPIVERAQRYLEWGEPAGPRA</sequence>
<dbReference type="Pfam" id="PF03328">
    <property type="entry name" value="HpcH_HpaI"/>
    <property type="match status" value="1"/>
</dbReference>
<evidence type="ECO:0000313" key="5">
    <source>
        <dbReference type="EMBL" id="MFC4200581.1"/>
    </source>
</evidence>
<dbReference type="InterPro" id="IPR011206">
    <property type="entry name" value="Citrate_lyase_beta/mcl1/mcl2"/>
</dbReference>